<evidence type="ECO:0000313" key="2">
    <source>
        <dbReference type="Proteomes" id="UP000238811"/>
    </source>
</evidence>
<dbReference type="EMBL" id="NXGD01000017">
    <property type="protein sequence ID" value="PRM99444.1"/>
    <property type="molecule type" value="Genomic_DNA"/>
</dbReference>
<evidence type="ECO:0000313" key="1">
    <source>
        <dbReference type="EMBL" id="PRM99444.1"/>
    </source>
</evidence>
<dbReference type="AlphaFoldDB" id="A0A2S9TKT7"/>
<accession>A0A2S9TKT7</accession>
<name>A0A2S9TKT7_9BACT</name>
<organism evidence="1 2">
    <name type="scientific">Aliarcobacter cryaerophilus</name>
    <dbReference type="NCBI Taxonomy" id="28198"/>
    <lineage>
        <taxon>Bacteria</taxon>
        <taxon>Pseudomonadati</taxon>
        <taxon>Campylobacterota</taxon>
        <taxon>Epsilonproteobacteria</taxon>
        <taxon>Campylobacterales</taxon>
        <taxon>Arcobacteraceae</taxon>
        <taxon>Aliarcobacter</taxon>
    </lineage>
</organism>
<dbReference type="CDD" id="cd02513">
    <property type="entry name" value="CMP-NeuAc_Synthase"/>
    <property type="match status" value="1"/>
</dbReference>
<dbReference type="PANTHER" id="PTHR21485">
    <property type="entry name" value="HAD SUPERFAMILY MEMBERS CMAS AND KDSC"/>
    <property type="match status" value="1"/>
</dbReference>
<dbReference type="InterPro" id="IPR029044">
    <property type="entry name" value="Nucleotide-diphossugar_trans"/>
</dbReference>
<protein>
    <submittedName>
        <fullName evidence="1">CMP-N-acetlyneuraminic acid synthetase</fullName>
    </submittedName>
</protein>
<reference evidence="1 2" key="1">
    <citation type="submission" date="2017-09" db="EMBL/GenBank/DDBJ databases">
        <title>Reassesment of A. cryaerophilus.</title>
        <authorList>
            <person name="Perez-Cataluna A."/>
            <person name="Collado L."/>
            <person name="Salgado O."/>
            <person name="Lefinanco V."/>
            <person name="Figueras M.J."/>
        </authorList>
    </citation>
    <scope>NUCLEOTIDE SEQUENCE [LARGE SCALE GENOMIC DNA]</scope>
    <source>
        <strain evidence="1 2">LMG 10229</strain>
    </source>
</reference>
<dbReference type="Gene3D" id="3.90.550.10">
    <property type="entry name" value="Spore Coat Polysaccharide Biosynthesis Protein SpsA, Chain A"/>
    <property type="match status" value="1"/>
</dbReference>
<dbReference type="SUPFAM" id="SSF53448">
    <property type="entry name" value="Nucleotide-diphospho-sugar transferases"/>
    <property type="match status" value="1"/>
</dbReference>
<comment type="caution">
    <text evidence="1">The sequence shown here is derived from an EMBL/GenBank/DDBJ whole genome shotgun (WGS) entry which is preliminary data.</text>
</comment>
<dbReference type="InterPro" id="IPR050793">
    <property type="entry name" value="CMP-NeuNAc_synthase"/>
</dbReference>
<sequence length="239" mass="27395">MYTNKTFLAIIPARGGSKRLPRKNVLDLCGKPLIAYTIEAALKSKYIDKVIVSSDDEEILNISKKIGADIIKRPIDLANDTATTFDAIKHTIDNFEKYDYIVLLQPTSPLRNEKHIDEAIELLEKKKADAIVSVCEMDHSPLWSNTLPNDGNMSNFLKDEILNKRSQDLEKYYRLNGAIYICKTEKLIENKSFLLKDNIFAYIMNRENSVDIDEEIDFKIAEVILKSYTTVVFKILCQH</sequence>
<dbReference type="InterPro" id="IPR003329">
    <property type="entry name" value="Cytidylyl_trans"/>
</dbReference>
<dbReference type="PANTHER" id="PTHR21485:SF6">
    <property type="entry name" value="N-ACYLNEURAMINATE CYTIDYLYLTRANSFERASE-RELATED"/>
    <property type="match status" value="1"/>
</dbReference>
<dbReference type="GO" id="GO:0008781">
    <property type="term" value="F:N-acylneuraminate cytidylyltransferase activity"/>
    <property type="evidence" value="ECO:0007669"/>
    <property type="project" value="TreeGrafter"/>
</dbReference>
<gene>
    <name evidence="1" type="ORF">CJ668_10515</name>
</gene>
<dbReference type="Proteomes" id="UP000238811">
    <property type="component" value="Unassembled WGS sequence"/>
</dbReference>
<proteinExistence type="predicted"/>
<dbReference type="Pfam" id="PF02348">
    <property type="entry name" value="CTP_transf_3"/>
    <property type="match status" value="1"/>
</dbReference>